<accession>A0ABU4F8T5</accession>
<feature type="region of interest" description="Disordered" evidence="1">
    <location>
        <begin position="197"/>
        <end position="224"/>
    </location>
</feature>
<evidence type="ECO:0000313" key="5">
    <source>
        <dbReference type="Proteomes" id="UP001187346"/>
    </source>
</evidence>
<dbReference type="InterPro" id="IPR058330">
    <property type="entry name" value="DUF8017"/>
</dbReference>
<sequence length="338" mass="34918">MWPGQQPPGGEQNPQNNPYQQPGYQQPNPYQQPSYQQPNPYGQQPQWGPQGPAGGPQPPQGGSGGNRTKLVAIIAATAVVVAAGVTGYLVLGGDKDDKADGGKDTSSQSPSASADPSASSSGSDDNPRGNETEKPTIAGWKVVVNQKYGTAFDVPAGWEVGKPGTFTFFEDEVKGDGSPYIGFSAPAYLKQNYCESDDNKDGTKETSSLASSGTKGEDGAKDTASTARGDAAAFAFGGYTDQKDSSKKYLKIGTAKSYTTKSGVAGSVATSYTSGVPKSGKCSSDGKATSFAFKNSAGDFVSWTLYGAKGVSEEIPDATIQQILSTVRLHGDPTGSTS</sequence>
<dbReference type="RefSeq" id="WP_266869390.1">
    <property type="nucleotide sequence ID" value="NZ_JAPEMW010000002.1"/>
</dbReference>
<dbReference type="Pfam" id="PF26056">
    <property type="entry name" value="DUF8017"/>
    <property type="match status" value="1"/>
</dbReference>
<comment type="caution">
    <text evidence="4">The sequence shown here is derived from an EMBL/GenBank/DDBJ whole genome shotgun (WGS) entry which is preliminary data.</text>
</comment>
<feature type="compositionally biased region" description="Basic and acidic residues" evidence="1">
    <location>
        <begin position="93"/>
        <end position="103"/>
    </location>
</feature>
<name>A0ABU4F8T5_9ACTN</name>
<feature type="compositionally biased region" description="Low complexity" evidence="1">
    <location>
        <begin position="1"/>
        <end position="50"/>
    </location>
</feature>
<reference evidence="4 5" key="1">
    <citation type="submission" date="2023-10" db="EMBL/GenBank/DDBJ databases">
        <title>Characterization of rhizosphere-enriched actinobacteria from wheat plants lab-grown on chernevaya soil.</title>
        <authorList>
            <person name="Tikhonova E.N."/>
            <person name="Konopkin A."/>
            <person name="Kravchenko I.K."/>
        </authorList>
    </citation>
    <scope>NUCLEOTIDE SEQUENCE [LARGE SCALE GENOMIC DNA]</scope>
    <source>
        <strain evidence="4 5">RR29</strain>
    </source>
</reference>
<feature type="region of interest" description="Disordered" evidence="1">
    <location>
        <begin position="90"/>
        <end position="138"/>
    </location>
</feature>
<feature type="compositionally biased region" description="Basic and acidic residues" evidence="1">
    <location>
        <begin position="125"/>
        <end position="134"/>
    </location>
</feature>
<protein>
    <recommendedName>
        <fullName evidence="3">DUF8017 domain-containing protein</fullName>
    </recommendedName>
</protein>
<dbReference type="Proteomes" id="UP001187346">
    <property type="component" value="Unassembled WGS sequence"/>
</dbReference>
<evidence type="ECO:0000256" key="2">
    <source>
        <dbReference type="SAM" id="Phobius"/>
    </source>
</evidence>
<feature type="compositionally biased region" description="Low complexity" evidence="1">
    <location>
        <begin position="104"/>
        <end position="124"/>
    </location>
</feature>
<keyword evidence="2" id="KW-1133">Transmembrane helix</keyword>
<keyword evidence="2" id="KW-0472">Membrane</keyword>
<evidence type="ECO:0000256" key="1">
    <source>
        <dbReference type="SAM" id="MobiDB-lite"/>
    </source>
</evidence>
<feature type="transmembrane region" description="Helical" evidence="2">
    <location>
        <begin position="70"/>
        <end position="91"/>
    </location>
</feature>
<keyword evidence="5" id="KW-1185">Reference proteome</keyword>
<evidence type="ECO:0000313" key="4">
    <source>
        <dbReference type="EMBL" id="MDV7216991.1"/>
    </source>
</evidence>
<feature type="domain" description="DUF8017" evidence="3">
    <location>
        <begin position="133"/>
        <end position="331"/>
    </location>
</feature>
<keyword evidence="2" id="KW-0812">Transmembrane</keyword>
<organism evidence="4 5">
    <name type="scientific">Streptomyces prunicolor</name>
    <dbReference type="NCBI Taxonomy" id="67348"/>
    <lineage>
        <taxon>Bacteria</taxon>
        <taxon>Bacillati</taxon>
        <taxon>Actinomycetota</taxon>
        <taxon>Actinomycetes</taxon>
        <taxon>Kitasatosporales</taxon>
        <taxon>Streptomycetaceae</taxon>
        <taxon>Streptomyces</taxon>
    </lineage>
</organism>
<dbReference type="EMBL" id="JAWMAJ010000037">
    <property type="protein sequence ID" value="MDV7216991.1"/>
    <property type="molecule type" value="Genomic_DNA"/>
</dbReference>
<evidence type="ECO:0000259" key="3">
    <source>
        <dbReference type="Pfam" id="PF26056"/>
    </source>
</evidence>
<gene>
    <name evidence="4" type="ORF">R5A26_13655</name>
</gene>
<proteinExistence type="predicted"/>
<feature type="compositionally biased region" description="Polar residues" evidence="1">
    <location>
        <begin position="205"/>
        <end position="214"/>
    </location>
</feature>
<feature type="region of interest" description="Disordered" evidence="1">
    <location>
        <begin position="1"/>
        <end position="66"/>
    </location>
</feature>